<proteinExistence type="predicted"/>
<sequence>MGFRVKENPVLNNGLPDVVDVTGVREEISQRIAKHQAEEKRHFDSRRREAPTYDIGDLVMTTVIANPPSGHSQKLIAEMARSLPGDSSYRTRPLRNKRHTGQRAVENAISTCSRGGMHETLDYVRDGLMELGVLRHQFRAQSEDAHTSGRAVSAKSRPNVNHGIGITETQYERRGQTRKSGKGFQHREKEAQLGFSTWMKLVLCAVPVQMEDENNSNSVDPTSAVATGGGNTTEDKTARSSLTILLRASRHLPLLSAVPGFPENAHDNTASPDMKVSSLFPAAWGPEMSSPSQVLWGPEIRHLTPTGLPCDLNH</sequence>
<comment type="caution">
    <text evidence="2">The sequence shown here is derived from an EMBL/GenBank/DDBJ whole genome shotgun (WGS) entry which is preliminary data.</text>
</comment>
<dbReference type="AlphaFoldDB" id="A0A8J6LIX3"/>
<gene>
    <name evidence="2" type="ORF">GEV33_002359</name>
</gene>
<protein>
    <submittedName>
        <fullName evidence="2">Uncharacterized protein</fullName>
    </submittedName>
</protein>
<reference evidence="2" key="2">
    <citation type="submission" date="2021-08" db="EMBL/GenBank/DDBJ databases">
        <authorList>
            <person name="Eriksson T."/>
        </authorList>
    </citation>
    <scope>NUCLEOTIDE SEQUENCE</scope>
    <source>
        <strain evidence="2">Stoneville</strain>
        <tissue evidence="2">Whole head</tissue>
    </source>
</reference>
<dbReference type="EMBL" id="JABDTM020011912">
    <property type="protein sequence ID" value="KAH0820432.1"/>
    <property type="molecule type" value="Genomic_DNA"/>
</dbReference>
<organism evidence="2 3">
    <name type="scientific">Tenebrio molitor</name>
    <name type="common">Yellow mealworm beetle</name>
    <dbReference type="NCBI Taxonomy" id="7067"/>
    <lineage>
        <taxon>Eukaryota</taxon>
        <taxon>Metazoa</taxon>
        <taxon>Ecdysozoa</taxon>
        <taxon>Arthropoda</taxon>
        <taxon>Hexapoda</taxon>
        <taxon>Insecta</taxon>
        <taxon>Pterygota</taxon>
        <taxon>Neoptera</taxon>
        <taxon>Endopterygota</taxon>
        <taxon>Coleoptera</taxon>
        <taxon>Polyphaga</taxon>
        <taxon>Cucujiformia</taxon>
        <taxon>Tenebrionidae</taxon>
        <taxon>Tenebrio</taxon>
    </lineage>
</organism>
<feature type="region of interest" description="Disordered" evidence="1">
    <location>
        <begin position="213"/>
        <end position="237"/>
    </location>
</feature>
<dbReference type="Proteomes" id="UP000719412">
    <property type="component" value="Unassembled WGS sequence"/>
</dbReference>
<reference evidence="2" key="1">
    <citation type="journal article" date="2020" name="J Insects Food Feed">
        <title>The yellow mealworm (Tenebrio molitor) genome: a resource for the emerging insects as food and feed industry.</title>
        <authorList>
            <person name="Eriksson T."/>
            <person name="Andere A."/>
            <person name="Kelstrup H."/>
            <person name="Emery V."/>
            <person name="Picard C."/>
        </authorList>
    </citation>
    <scope>NUCLEOTIDE SEQUENCE</scope>
    <source>
        <strain evidence="2">Stoneville</strain>
        <tissue evidence="2">Whole head</tissue>
    </source>
</reference>
<feature type="region of interest" description="Disordered" evidence="1">
    <location>
        <begin position="142"/>
        <end position="187"/>
    </location>
</feature>
<evidence type="ECO:0000256" key="1">
    <source>
        <dbReference type="SAM" id="MobiDB-lite"/>
    </source>
</evidence>
<name>A0A8J6LIX3_TENMO</name>
<feature type="compositionally biased region" description="Polar residues" evidence="1">
    <location>
        <begin position="215"/>
        <end position="225"/>
    </location>
</feature>
<evidence type="ECO:0000313" key="2">
    <source>
        <dbReference type="EMBL" id="KAH0820432.1"/>
    </source>
</evidence>
<keyword evidence="3" id="KW-1185">Reference proteome</keyword>
<accession>A0A8J6LIX3</accession>
<evidence type="ECO:0000313" key="3">
    <source>
        <dbReference type="Proteomes" id="UP000719412"/>
    </source>
</evidence>